<accession>A0A6B3RK65</accession>
<reference evidence="1 2" key="1">
    <citation type="submission" date="2020-02" db="EMBL/GenBank/DDBJ databases">
        <title>Rhodobacter algicola sp. nov., isolated from microalga culture.</title>
        <authorList>
            <person name="Park C.-Y."/>
        </authorList>
    </citation>
    <scope>NUCLEOTIDE SEQUENCE [LARGE SCALE GENOMIC DNA]</scope>
    <source>
        <strain evidence="1 2">ETT8</strain>
    </source>
</reference>
<gene>
    <name evidence="1" type="ORF">G3572_09355</name>
</gene>
<dbReference type="AlphaFoldDB" id="A0A6B3RK65"/>
<evidence type="ECO:0000313" key="1">
    <source>
        <dbReference type="EMBL" id="NEX46414.1"/>
    </source>
</evidence>
<keyword evidence="2" id="KW-1185">Reference proteome</keyword>
<proteinExistence type="predicted"/>
<protein>
    <submittedName>
        <fullName evidence="1">Uncharacterized protein</fullName>
    </submittedName>
</protein>
<comment type="caution">
    <text evidence="1">The sequence shown here is derived from an EMBL/GenBank/DDBJ whole genome shotgun (WGS) entry which is preliminary data.</text>
</comment>
<dbReference type="RefSeq" id="WP_164611061.1">
    <property type="nucleotide sequence ID" value="NZ_JAAIKE010000002.1"/>
</dbReference>
<sequence>MPSVGVFFVVAMALTGLAGAVIAPVLAMPPAGAGEGPFLVVALPVAGGAEAVVERAGGASVTPVPALMGVIASGASADRLRAAGAFLVLAPPDPSFFCN</sequence>
<evidence type="ECO:0000313" key="2">
    <source>
        <dbReference type="Proteomes" id="UP000481421"/>
    </source>
</evidence>
<dbReference type="EMBL" id="JAAIKE010000002">
    <property type="protein sequence ID" value="NEX46414.1"/>
    <property type="molecule type" value="Genomic_DNA"/>
</dbReference>
<name>A0A6B3RK65_9RHOB</name>
<organism evidence="1 2">
    <name type="scientific">Pseudotabrizicola algicola</name>
    <dbReference type="NCBI Taxonomy" id="2709381"/>
    <lineage>
        <taxon>Bacteria</taxon>
        <taxon>Pseudomonadati</taxon>
        <taxon>Pseudomonadota</taxon>
        <taxon>Alphaproteobacteria</taxon>
        <taxon>Rhodobacterales</taxon>
        <taxon>Paracoccaceae</taxon>
        <taxon>Pseudotabrizicola</taxon>
    </lineage>
</organism>
<dbReference type="Proteomes" id="UP000481421">
    <property type="component" value="Unassembled WGS sequence"/>
</dbReference>